<evidence type="ECO:0000256" key="2">
    <source>
        <dbReference type="ARBA" id="ARBA00022729"/>
    </source>
</evidence>
<dbReference type="EMBL" id="JAQQKW010000007">
    <property type="protein sequence ID" value="MDC7695117.1"/>
    <property type="molecule type" value="Genomic_DNA"/>
</dbReference>
<feature type="chain" id="PRO_5046507965" description="Alpha-galactosidase" evidence="6">
    <location>
        <begin position="26"/>
        <end position="452"/>
    </location>
</feature>
<dbReference type="Pfam" id="PF17801">
    <property type="entry name" value="Melibiase_C"/>
    <property type="match status" value="1"/>
</dbReference>
<dbReference type="InterPro" id="IPR002241">
    <property type="entry name" value="Glyco_hydro_27"/>
</dbReference>
<evidence type="ECO:0000256" key="3">
    <source>
        <dbReference type="ARBA" id="ARBA00022801"/>
    </source>
</evidence>
<dbReference type="RefSeq" id="WP_272741802.1">
    <property type="nucleotide sequence ID" value="NZ_JAQQKW010000007.1"/>
</dbReference>
<feature type="signal peptide" evidence="6">
    <location>
        <begin position="1"/>
        <end position="25"/>
    </location>
</feature>
<keyword evidence="9" id="KW-1185">Reference proteome</keyword>
<dbReference type="SUPFAM" id="SSF51445">
    <property type="entry name" value="(Trans)glycosidases"/>
    <property type="match status" value="1"/>
</dbReference>
<dbReference type="SUPFAM" id="SSF51011">
    <property type="entry name" value="Glycosyl hydrolase domain"/>
    <property type="match status" value="1"/>
</dbReference>
<protein>
    <recommendedName>
        <fullName evidence="5">Alpha-galactosidase</fullName>
        <ecNumber evidence="5">3.2.1.22</ecNumber>
    </recommendedName>
    <alternativeName>
        <fullName evidence="5">Melibiase</fullName>
    </alternativeName>
</protein>
<organism evidence="8 9">
    <name type="scientific">Asticcacaulis currens</name>
    <dbReference type="NCBI Taxonomy" id="2984210"/>
    <lineage>
        <taxon>Bacteria</taxon>
        <taxon>Pseudomonadati</taxon>
        <taxon>Pseudomonadota</taxon>
        <taxon>Alphaproteobacteria</taxon>
        <taxon>Caulobacterales</taxon>
        <taxon>Caulobacteraceae</taxon>
        <taxon>Asticcacaulis</taxon>
    </lineage>
</organism>
<keyword evidence="3 5" id="KW-0378">Hydrolase</keyword>
<dbReference type="InterPro" id="IPR013780">
    <property type="entry name" value="Glyco_hydro_b"/>
</dbReference>
<keyword evidence="5" id="KW-1015">Disulfide bond</keyword>
<dbReference type="Pfam" id="PF16499">
    <property type="entry name" value="Melibiase_2"/>
    <property type="match status" value="1"/>
</dbReference>
<keyword evidence="2 6" id="KW-0732">Signal</keyword>
<comment type="caution">
    <text evidence="8">The sequence shown here is derived from an EMBL/GenBank/DDBJ whole genome shotgun (WGS) entry which is preliminary data.</text>
</comment>
<comment type="catalytic activity">
    <reaction evidence="5">
        <text>Hydrolysis of terminal, non-reducing alpha-D-galactose residues in alpha-D-galactosides, including galactose oligosaccharides, galactomannans and galactolipids.</text>
        <dbReference type="EC" id="3.2.1.22"/>
    </reaction>
</comment>
<dbReference type="PANTHER" id="PTHR11452:SF42">
    <property type="entry name" value="ALPHA-GALACTOSIDASE"/>
    <property type="match status" value="1"/>
</dbReference>
<dbReference type="Proteomes" id="UP001216595">
    <property type="component" value="Unassembled WGS sequence"/>
</dbReference>
<evidence type="ECO:0000313" key="8">
    <source>
        <dbReference type="EMBL" id="MDC7695117.1"/>
    </source>
</evidence>
<dbReference type="PANTHER" id="PTHR11452">
    <property type="entry name" value="ALPHA-GALACTOSIDASE/ALPHA-N-ACETYLGALACTOSAMINIDASE"/>
    <property type="match status" value="1"/>
</dbReference>
<evidence type="ECO:0000259" key="7">
    <source>
        <dbReference type="Pfam" id="PF17801"/>
    </source>
</evidence>
<dbReference type="PRINTS" id="PR00740">
    <property type="entry name" value="GLHYDRLASE27"/>
</dbReference>
<reference evidence="8 9" key="1">
    <citation type="submission" date="2023-01" db="EMBL/GenBank/DDBJ databases">
        <title>Novel species of the genus Asticcacaulis isolated from rivers.</title>
        <authorList>
            <person name="Lu H."/>
        </authorList>
    </citation>
    <scope>NUCLEOTIDE SEQUENCE [LARGE SCALE GENOMIC DNA]</scope>
    <source>
        <strain evidence="8 9">DXS10W</strain>
    </source>
</reference>
<sequence>MSTLNRRALFAAPALIGATTLPAVAATQPRSSTLRAPKPPMGWNSWNSFATTLTEAQALETAKIMADKLLPAGYDVFTVDIQWYEPNATGYEYRHGAELAMDSYGRLLPAPNRFPSAANSAGFKPLADKVHALGLKFGVHLMRGIPRLAYEKNLPILGTKYTARDVANPNSVCTWNTDMYGVDMSKPGAQAYYNSVFKLFADWGIDFVKMDDMSRPYDINWPEIEGAQAAIAASGRPIVLSLSPGETDLKWAVHAQNNAQMWRISDDFWDSWDMLKAQFKRLADWSPYRRPGAWPDADMLPLGLLALGQRKTKFTPDEQQTLMTLWSIARSPLIMGGDLRALDEATLKLLTNKEVIALNQDSVNNVPVSNDGAQVVWTAQTADGAKDSGARYLAIFNISDHPQVVTQPLKAINAPEKARVHNLWTGAVSTADEEISLELRGHASVLYKLTPL</sequence>
<keyword evidence="4 5" id="KW-0326">Glycosidase</keyword>
<gene>
    <name evidence="8" type="ORF">PQU94_12590</name>
</gene>
<accession>A0ABT5IFZ2</accession>
<dbReference type="Gene3D" id="2.60.40.1180">
    <property type="entry name" value="Golgi alpha-mannosidase II"/>
    <property type="match status" value="1"/>
</dbReference>
<evidence type="ECO:0000256" key="6">
    <source>
        <dbReference type="SAM" id="SignalP"/>
    </source>
</evidence>
<dbReference type="GO" id="GO:0016787">
    <property type="term" value="F:hydrolase activity"/>
    <property type="evidence" value="ECO:0007669"/>
    <property type="project" value="UniProtKB-KW"/>
</dbReference>
<dbReference type="EC" id="3.2.1.22" evidence="5"/>
<evidence type="ECO:0000256" key="1">
    <source>
        <dbReference type="ARBA" id="ARBA00009743"/>
    </source>
</evidence>
<proteinExistence type="inferred from homology"/>
<evidence type="ECO:0000256" key="5">
    <source>
        <dbReference type="RuleBase" id="RU361168"/>
    </source>
</evidence>
<dbReference type="CDD" id="cd14792">
    <property type="entry name" value="GH27"/>
    <property type="match status" value="1"/>
</dbReference>
<evidence type="ECO:0000313" key="9">
    <source>
        <dbReference type="Proteomes" id="UP001216595"/>
    </source>
</evidence>
<dbReference type="InterPro" id="IPR041233">
    <property type="entry name" value="Melibiase_C"/>
</dbReference>
<dbReference type="InterPro" id="IPR017853">
    <property type="entry name" value="GH"/>
</dbReference>
<evidence type="ECO:0000256" key="4">
    <source>
        <dbReference type="ARBA" id="ARBA00023295"/>
    </source>
</evidence>
<feature type="domain" description="Alpha galactosidase C-terminal" evidence="7">
    <location>
        <begin position="371"/>
        <end position="449"/>
    </location>
</feature>
<dbReference type="InterPro" id="IPR013785">
    <property type="entry name" value="Aldolase_TIM"/>
</dbReference>
<name>A0ABT5IFZ2_9CAUL</name>
<comment type="similarity">
    <text evidence="1 5">Belongs to the glycosyl hydrolase 27 family.</text>
</comment>
<dbReference type="Gene3D" id="3.20.20.70">
    <property type="entry name" value="Aldolase class I"/>
    <property type="match status" value="1"/>
</dbReference>